<keyword evidence="1" id="KW-0472">Membrane</keyword>
<sequence length="179" mass="19991">MLYAILNIMEWSAGVAHLGVMVLFRGLAWRGVLLCYISLVWCGAGRSGICVGRASYCSLTHFPIACPSPWREVRGMETESILRPAGGDGPVVALFYYTYLLIINFGGLPVSLADYYTYRRDRHKALSGLGAWTDDGRVMRQLFISQSICWMEWAEGGEPVVARNCIYMCISGHNQLRIV</sequence>
<gene>
    <name evidence="2" type="ORF">B0T17DRAFT_534296</name>
</gene>
<keyword evidence="1" id="KW-0812">Transmembrane</keyword>
<reference evidence="2" key="1">
    <citation type="submission" date="2023-06" db="EMBL/GenBank/DDBJ databases">
        <title>Genome-scale phylogeny and comparative genomics of the fungal order Sordariales.</title>
        <authorList>
            <consortium name="Lawrence Berkeley National Laboratory"/>
            <person name="Hensen N."/>
            <person name="Bonometti L."/>
            <person name="Westerberg I."/>
            <person name="Brannstrom I.O."/>
            <person name="Guillou S."/>
            <person name="Cros-Aarteil S."/>
            <person name="Calhoun S."/>
            <person name="Haridas S."/>
            <person name="Kuo A."/>
            <person name="Mondo S."/>
            <person name="Pangilinan J."/>
            <person name="Riley R."/>
            <person name="LaButti K."/>
            <person name="Andreopoulos B."/>
            <person name="Lipzen A."/>
            <person name="Chen C."/>
            <person name="Yanf M."/>
            <person name="Daum C."/>
            <person name="Ng V."/>
            <person name="Clum A."/>
            <person name="Steindorff A."/>
            <person name="Ohm R."/>
            <person name="Martin F."/>
            <person name="Silar P."/>
            <person name="Natvig D."/>
            <person name="Lalanne C."/>
            <person name="Gautier V."/>
            <person name="Ament-velasquez S.L."/>
            <person name="Kruys A."/>
            <person name="Hutchinson M.I."/>
            <person name="Powell A.J."/>
            <person name="Barry K."/>
            <person name="Miller A.N."/>
            <person name="Grigoriev I.V."/>
            <person name="Debuchy R."/>
            <person name="Gladieux P."/>
            <person name="Thoren M.H."/>
            <person name="Johannesson H."/>
        </authorList>
    </citation>
    <scope>NUCLEOTIDE SEQUENCE</scope>
    <source>
        <strain evidence="2">SMH3391-2</strain>
    </source>
</reference>
<dbReference type="Proteomes" id="UP001174934">
    <property type="component" value="Unassembled WGS sequence"/>
</dbReference>
<evidence type="ECO:0000313" key="3">
    <source>
        <dbReference type="Proteomes" id="UP001174934"/>
    </source>
</evidence>
<accession>A0AA39WUE1</accession>
<organism evidence="2 3">
    <name type="scientific">Bombardia bombarda</name>
    <dbReference type="NCBI Taxonomy" id="252184"/>
    <lineage>
        <taxon>Eukaryota</taxon>
        <taxon>Fungi</taxon>
        <taxon>Dikarya</taxon>
        <taxon>Ascomycota</taxon>
        <taxon>Pezizomycotina</taxon>
        <taxon>Sordariomycetes</taxon>
        <taxon>Sordariomycetidae</taxon>
        <taxon>Sordariales</taxon>
        <taxon>Lasiosphaeriaceae</taxon>
        <taxon>Bombardia</taxon>
    </lineage>
</organism>
<keyword evidence="3" id="KW-1185">Reference proteome</keyword>
<evidence type="ECO:0000256" key="1">
    <source>
        <dbReference type="SAM" id="Phobius"/>
    </source>
</evidence>
<evidence type="ECO:0000313" key="2">
    <source>
        <dbReference type="EMBL" id="KAK0621510.1"/>
    </source>
</evidence>
<comment type="caution">
    <text evidence="2">The sequence shown here is derived from an EMBL/GenBank/DDBJ whole genome shotgun (WGS) entry which is preliminary data.</text>
</comment>
<dbReference type="AlphaFoldDB" id="A0AA39WUE1"/>
<proteinExistence type="predicted"/>
<feature type="transmembrane region" description="Helical" evidence="1">
    <location>
        <begin position="94"/>
        <end position="116"/>
    </location>
</feature>
<name>A0AA39WUE1_9PEZI</name>
<protein>
    <submittedName>
        <fullName evidence="2">Uncharacterized protein</fullName>
    </submittedName>
</protein>
<keyword evidence="1" id="KW-1133">Transmembrane helix</keyword>
<dbReference type="EMBL" id="JAULSR010000004">
    <property type="protein sequence ID" value="KAK0621510.1"/>
    <property type="molecule type" value="Genomic_DNA"/>
</dbReference>